<name>A0A2N6P267_BEABA</name>
<feature type="compositionally biased region" description="Polar residues" evidence="1">
    <location>
        <begin position="47"/>
        <end position="83"/>
    </location>
</feature>
<reference evidence="2 3" key="1">
    <citation type="journal article" date="2016" name="Appl. Microbiol. Biotechnol.">
        <title>Characterization of T-DNA insertion mutants with decreased virulence in the entomopathogenic fungus Beauveria bassiana JEF-007.</title>
        <authorList>
            <person name="Kim S."/>
            <person name="Lee S.J."/>
            <person name="Nai Y.S."/>
            <person name="Yu J.S."/>
            <person name="Lee M.R."/>
            <person name="Yang Y.T."/>
            <person name="Kim J.S."/>
        </authorList>
    </citation>
    <scope>NUCLEOTIDE SEQUENCE [LARGE SCALE GENOMIC DNA]</scope>
    <source>
        <strain evidence="2 3">JEF-007</strain>
    </source>
</reference>
<comment type="caution">
    <text evidence="2">The sequence shown here is derived from an EMBL/GenBank/DDBJ whole genome shotgun (WGS) entry which is preliminary data.</text>
</comment>
<protein>
    <submittedName>
        <fullName evidence="2">Uncharacterized protein</fullName>
    </submittedName>
</protein>
<accession>A0A2N6P267</accession>
<feature type="compositionally biased region" description="Polar residues" evidence="1">
    <location>
        <begin position="19"/>
        <end position="34"/>
    </location>
</feature>
<evidence type="ECO:0000313" key="3">
    <source>
        <dbReference type="Proteomes" id="UP000235728"/>
    </source>
</evidence>
<evidence type="ECO:0000313" key="2">
    <source>
        <dbReference type="EMBL" id="PMB73614.1"/>
    </source>
</evidence>
<dbReference type="EMBL" id="MRVG01000001">
    <property type="protein sequence ID" value="PMB73614.1"/>
    <property type="molecule type" value="Genomic_DNA"/>
</dbReference>
<organism evidence="2 3">
    <name type="scientific">Beauveria bassiana</name>
    <name type="common">White muscardine disease fungus</name>
    <name type="synonym">Tritirachium shiotae</name>
    <dbReference type="NCBI Taxonomy" id="176275"/>
    <lineage>
        <taxon>Eukaryota</taxon>
        <taxon>Fungi</taxon>
        <taxon>Dikarya</taxon>
        <taxon>Ascomycota</taxon>
        <taxon>Pezizomycotina</taxon>
        <taxon>Sordariomycetes</taxon>
        <taxon>Hypocreomycetidae</taxon>
        <taxon>Hypocreales</taxon>
        <taxon>Cordycipitaceae</taxon>
        <taxon>Beauveria</taxon>
    </lineage>
</organism>
<evidence type="ECO:0000256" key="1">
    <source>
        <dbReference type="SAM" id="MobiDB-lite"/>
    </source>
</evidence>
<sequence length="83" mass="8831">MFIVARRYKRKRQGHRRASSITSAGRSDQMQYAGNGSPALMGGALLSPNNRGTYGGQSQNSMGSARTANISAPVATENSLGWN</sequence>
<proteinExistence type="predicted"/>
<feature type="region of interest" description="Disordered" evidence="1">
    <location>
        <begin position="8"/>
        <end position="83"/>
    </location>
</feature>
<dbReference type="Proteomes" id="UP000235728">
    <property type="component" value="Unassembled WGS sequence"/>
</dbReference>
<dbReference type="AlphaFoldDB" id="A0A2N6P267"/>
<feature type="compositionally biased region" description="Basic residues" evidence="1">
    <location>
        <begin position="8"/>
        <end position="18"/>
    </location>
</feature>
<gene>
    <name evidence="2" type="ORF">BM221_001037</name>
</gene>